<accession>A0A066UFX6</accession>
<proteinExistence type="predicted"/>
<protein>
    <submittedName>
        <fullName evidence="2">Mobile element protein</fullName>
    </submittedName>
</protein>
<dbReference type="InterPro" id="IPR012337">
    <property type="entry name" value="RNaseH-like_sf"/>
</dbReference>
<comment type="caution">
    <text evidence="2">The sequence shown here is derived from an EMBL/GenBank/DDBJ whole genome shotgun (WGS) entry which is preliminary data.</text>
</comment>
<dbReference type="InterPro" id="IPR036397">
    <property type="entry name" value="RNaseH_sf"/>
</dbReference>
<dbReference type="EMBL" id="AOMT01000005">
    <property type="protein sequence ID" value="KDN25980.1"/>
    <property type="molecule type" value="Genomic_DNA"/>
</dbReference>
<feature type="domain" description="Integrase catalytic" evidence="1">
    <location>
        <begin position="1"/>
        <end position="113"/>
    </location>
</feature>
<dbReference type="GO" id="GO:0003676">
    <property type="term" value="F:nucleic acid binding"/>
    <property type="evidence" value="ECO:0007669"/>
    <property type="project" value="InterPro"/>
</dbReference>
<name>A0A066UFX6_9GAMM</name>
<evidence type="ECO:0000259" key="1">
    <source>
        <dbReference type="PROSITE" id="PS50994"/>
    </source>
</evidence>
<dbReference type="OrthoDB" id="9810995at2"/>
<keyword evidence="3" id="KW-1185">Reference proteome</keyword>
<evidence type="ECO:0000313" key="3">
    <source>
        <dbReference type="Proteomes" id="UP000035860"/>
    </source>
</evidence>
<reference evidence="2 3" key="1">
    <citation type="journal article" date="2014" name="Genome Announc.">
        <title>Draft Genome Sequence of Moraxella bovoculi Strain 237T (ATCC BAA-1259T) Isolated from a Calf with Infectious Bovine Keratoconjunctivitis.</title>
        <authorList>
            <person name="Calcutt M.J."/>
            <person name="Foecking M.F."/>
            <person name="Martin N.T."/>
            <person name="Mhlanga-Mutangadura T."/>
            <person name="Reilly T.J."/>
        </authorList>
    </citation>
    <scope>NUCLEOTIDE SEQUENCE [LARGE SCALE GENOMIC DNA]</scope>
    <source>
        <strain evidence="2 3">237</strain>
    </source>
</reference>
<dbReference type="InterPro" id="IPR001584">
    <property type="entry name" value="Integrase_cat-core"/>
</dbReference>
<dbReference type="eggNOG" id="COG2801">
    <property type="taxonomic scope" value="Bacteria"/>
</dbReference>
<dbReference type="Gene3D" id="3.30.420.10">
    <property type="entry name" value="Ribonuclease H-like superfamily/Ribonuclease H"/>
    <property type="match status" value="1"/>
</dbReference>
<dbReference type="AlphaFoldDB" id="A0A066UFX6"/>
<dbReference type="Pfam" id="PF13333">
    <property type="entry name" value="rve_2"/>
    <property type="match status" value="1"/>
</dbReference>
<organism evidence="2 3">
    <name type="scientific">Moraxella bovoculi 237</name>
    <dbReference type="NCBI Taxonomy" id="743974"/>
    <lineage>
        <taxon>Bacteria</taxon>
        <taxon>Pseudomonadati</taxon>
        <taxon>Pseudomonadota</taxon>
        <taxon>Gammaproteobacteria</taxon>
        <taxon>Moraxellales</taxon>
        <taxon>Moraxellaceae</taxon>
        <taxon>Moraxella</taxon>
    </lineage>
</organism>
<dbReference type="InterPro" id="IPR050900">
    <property type="entry name" value="Transposase_IS3/IS150/IS904"/>
</dbReference>
<gene>
    <name evidence="2" type="ORF">MBO_02280</name>
</gene>
<dbReference type="GO" id="GO:0015074">
    <property type="term" value="P:DNA integration"/>
    <property type="evidence" value="ECO:0007669"/>
    <property type="project" value="InterPro"/>
</dbReference>
<dbReference type="Proteomes" id="UP000035860">
    <property type="component" value="Unassembled WGS sequence"/>
</dbReference>
<dbReference type="PROSITE" id="PS50994">
    <property type="entry name" value="INTEGRASE"/>
    <property type="match status" value="1"/>
</dbReference>
<dbReference type="PANTHER" id="PTHR46889:SF4">
    <property type="entry name" value="TRANSPOSASE INSO FOR INSERTION SEQUENCE ELEMENT IS911B-RELATED"/>
    <property type="match status" value="1"/>
</dbReference>
<dbReference type="SUPFAM" id="SSF53098">
    <property type="entry name" value="Ribonuclease H-like"/>
    <property type="match status" value="1"/>
</dbReference>
<evidence type="ECO:0000313" key="2">
    <source>
        <dbReference type="EMBL" id="KDN25980.1"/>
    </source>
</evidence>
<sequence length="120" mass="14272">MAKYTTDFKLSVIAYYLNCTGTGWHYQMFRNQQTLKNHGITQSMSRKGNCLDNAVIERLEGTLKEEIFYEQSKFTSLNELKKLIDEYIHYYNYDRIKTKLKGLSPVRYRNLVLGQTTYLY</sequence>
<dbReference type="PANTHER" id="PTHR46889">
    <property type="entry name" value="TRANSPOSASE INSF FOR INSERTION SEQUENCE IS3B-RELATED"/>
    <property type="match status" value="1"/>
</dbReference>